<gene>
    <name evidence="12" type="primary">nmd3</name>
    <name evidence="12" type="ORF">DFA_02201</name>
</gene>
<dbReference type="EMBL" id="GL883015">
    <property type="protein sequence ID" value="EGG19414.1"/>
    <property type="molecule type" value="Genomic_DNA"/>
</dbReference>
<keyword evidence="13" id="KW-1185">Reference proteome</keyword>
<evidence type="ECO:0000256" key="1">
    <source>
        <dbReference type="ARBA" id="ARBA00009794"/>
    </source>
</evidence>
<dbReference type="Pfam" id="PF21193">
    <property type="entry name" value="NMD_SH3"/>
    <property type="match status" value="1"/>
</dbReference>
<protein>
    <recommendedName>
        <fullName evidence="2 7">60S ribosomal export protein NMD3</fullName>
    </recommendedName>
</protein>
<evidence type="ECO:0000256" key="4">
    <source>
        <dbReference type="ARBA" id="ARBA00022490"/>
    </source>
</evidence>
<keyword evidence="3 7" id="KW-0813">Transport</keyword>
<dbReference type="InterPro" id="IPR007064">
    <property type="entry name" value="Nmd3_N"/>
</dbReference>
<dbReference type="GO" id="GO:0000055">
    <property type="term" value="P:ribosomal large subunit export from nucleus"/>
    <property type="evidence" value="ECO:0007669"/>
    <property type="project" value="TreeGrafter"/>
</dbReference>
<evidence type="ECO:0000259" key="10">
    <source>
        <dbReference type="Pfam" id="PF21192"/>
    </source>
</evidence>
<accession>F4PYE7</accession>
<dbReference type="Proteomes" id="UP000007797">
    <property type="component" value="Unassembled WGS sequence"/>
</dbReference>
<feature type="region of interest" description="Disordered" evidence="8">
    <location>
        <begin position="491"/>
        <end position="526"/>
    </location>
</feature>
<evidence type="ECO:0000256" key="2">
    <source>
        <dbReference type="ARBA" id="ARBA00017035"/>
    </source>
</evidence>
<dbReference type="STRING" id="1054147.F4PYE7"/>
<name>F4PYE7_CACFS</name>
<dbReference type="RefSeq" id="XP_004357685.1">
    <property type="nucleotide sequence ID" value="XM_004357628.1"/>
</dbReference>
<dbReference type="AlphaFoldDB" id="F4PYE7"/>
<evidence type="ECO:0000256" key="6">
    <source>
        <dbReference type="ARBA" id="ARBA00023242"/>
    </source>
</evidence>
<dbReference type="Pfam" id="PF21192">
    <property type="entry name" value="OB_NMD3"/>
    <property type="match status" value="1"/>
</dbReference>
<feature type="domain" description="Nmd3 N-terminal" evidence="9">
    <location>
        <begin position="14"/>
        <end position="242"/>
    </location>
</feature>
<dbReference type="PANTHER" id="PTHR12746:SF2">
    <property type="entry name" value="60S RIBOSOMAL EXPORT PROTEIN NMD3"/>
    <property type="match status" value="1"/>
</dbReference>
<comment type="function">
    <text evidence="7">Acts as an adapter for the XPO1/CRM1-mediated export of the 60S ribosomal subunit.</text>
</comment>
<organism evidence="12 13">
    <name type="scientific">Cavenderia fasciculata</name>
    <name type="common">Slime mold</name>
    <name type="synonym">Dictyostelium fasciculatum</name>
    <dbReference type="NCBI Taxonomy" id="261658"/>
    <lineage>
        <taxon>Eukaryota</taxon>
        <taxon>Amoebozoa</taxon>
        <taxon>Evosea</taxon>
        <taxon>Eumycetozoa</taxon>
        <taxon>Dictyostelia</taxon>
        <taxon>Acytosteliales</taxon>
        <taxon>Cavenderiaceae</taxon>
        <taxon>Cavenderia</taxon>
    </lineage>
</organism>
<comment type="subcellular location">
    <subcellularLocation>
        <location evidence="7">Cytoplasm</location>
    </subcellularLocation>
    <subcellularLocation>
        <location evidence="7">Nucleus</location>
    </subcellularLocation>
</comment>
<keyword evidence="6 7" id="KW-0539">Nucleus</keyword>
<sequence>MQYIPTQKESHILCCICGVLIAANPSNMCVDCIRSQVDITEGIPKQLMVQWCRGCNRYLQPPNHWAACELESRELLTLCIKRIKGLTKVKLVDAGWVWTEPHSRRLKVKLTIQKEVFASAILQQVFIVEFVVSGQQCTSCQRLDAKDTWNAVVQLRQKVDHKRTFLFLEQVILKHNAHSQALNIKERSDGLDFYFANKNHASKFVEFISAIAPVRSKKSEQLISHDEQNNTANHKHSNSVEIVPLCKDDLVCLPPKLMTSLGGIGPIVLVTKVSNVIHIIDPNSLQTAEISSTSFWNTPFRAITGYKQMIEFTVLDVSLTGERKGKFALADVQLVRSSDFGVNDNTFFVRTHLGHLFNAGDLALGYDLSTAIFNDSDMEAIGKHRSANIPEIVLVKKTFPVTDLKQRHWTIRNMNKEGQENIRKNDVEKAERDQQDFVREIEEDADMRSKINIYKQGNAAEILKQRIKHKKDSGYEDHEINEVTLEELLDEMDINDQDFGEADEDDQDYEDDEDYDDDDEDDEMME</sequence>
<comment type="similarity">
    <text evidence="1 7">Belongs to the NMD3 family.</text>
</comment>
<dbReference type="GO" id="GO:0005737">
    <property type="term" value="C:cytoplasm"/>
    <property type="evidence" value="ECO:0007669"/>
    <property type="project" value="UniProtKB-SubCell"/>
</dbReference>
<dbReference type="InterPro" id="IPR048899">
    <property type="entry name" value="NMD_SH3"/>
</dbReference>
<evidence type="ECO:0000256" key="3">
    <source>
        <dbReference type="ARBA" id="ARBA00022448"/>
    </source>
</evidence>
<dbReference type="OMA" id="VILVRKH"/>
<dbReference type="InterPro" id="IPR039768">
    <property type="entry name" value="Nmd3"/>
</dbReference>
<reference evidence="13" key="1">
    <citation type="journal article" date="2011" name="Genome Res.">
        <title>Phylogeny-wide analysis of social amoeba genomes highlights ancient origins for complex intercellular communication.</title>
        <authorList>
            <person name="Heidel A.J."/>
            <person name="Lawal H.M."/>
            <person name="Felder M."/>
            <person name="Schilde C."/>
            <person name="Helps N.R."/>
            <person name="Tunggal B."/>
            <person name="Rivero F."/>
            <person name="John U."/>
            <person name="Schleicher M."/>
            <person name="Eichinger L."/>
            <person name="Platzer M."/>
            <person name="Noegel A.A."/>
            <person name="Schaap P."/>
            <person name="Gloeckner G."/>
        </authorList>
    </citation>
    <scope>NUCLEOTIDE SEQUENCE [LARGE SCALE GENOMIC DNA]</scope>
    <source>
        <strain evidence="13">SH3</strain>
    </source>
</reference>
<keyword evidence="4 7" id="KW-0963">Cytoplasm</keyword>
<evidence type="ECO:0000313" key="12">
    <source>
        <dbReference type="EMBL" id="EGG19414.1"/>
    </source>
</evidence>
<dbReference type="GO" id="GO:0015031">
    <property type="term" value="P:protein transport"/>
    <property type="evidence" value="ECO:0007669"/>
    <property type="project" value="UniProtKB-KW"/>
</dbReference>
<evidence type="ECO:0000256" key="7">
    <source>
        <dbReference type="RuleBase" id="RU364108"/>
    </source>
</evidence>
<evidence type="ECO:0000259" key="9">
    <source>
        <dbReference type="Pfam" id="PF04981"/>
    </source>
</evidence>
<dbReference type="Pfam" id="PF04981">
    <property type="entry name" value="NMD3"/>
    <property type="match status" value="1"/>
</dbReference>
<proteinExistence type="inferred from homology"/>
<keyword evidence="5 7" id="KW-0653">Protein transport</keyword>
<dbReference type="InterPro" id="IPR048898">
    <property type="entry name" value="OB_NMD3"/>
</dbReference>
<dbReference type="GO" id="GO:0043023">
    <property type="term" value="F:ribosomal large subunit binding"/>
    <property type="evidence" value="ECO:0007669"/>
    <property type="project" value="InterPro"/>
</dbReference>
<dbReference type="GO" id="GO:0005634">
    <property type="term" value="C:nucleus"/>
    <property type="evidence" value="ECO:0007669"/>
    <property type="project" value="UniProtKB-SubCell"/>
</dbReference>
<dbReference type="PANTHER" id="PTHR12746">
    <property type="entry name" value="NONSENSE-MEDIATED MRNA DECAY PROTEIN 3"/>
    <property type="match status" value="1"/>
</dbReference>
<dbReference type="GeneID" id="14871476"/>
<feature type="domain" description="60S ribosomal export protein NMD3 OB-fold" evidence="10">
    <location>
        <begin position="309"/>
        <end position="397"/>
    </location>
</feature>
<evidence type="ECO:0000256" key="8">
    <source>
        <dbReference type="SAM" id="MobiDB-lite"/>
    </source>
</evidence>
<evidence type="ECO:0000256" key="5">
    <source>
        <dbReference type="ARBA" id="ARBA00022927"/>
    </source>
</evidence>
<dbReference type="OrthoDB" id="203821at2759"/>
<evidence type="ECO:0000259" key="11">
    <source>
        <dbReference type="Pfam" id="PF21193"/>
    </source>
</evidence>
<dbReference type="KEGG" id="dfa:DFA_02201"/>
<feature type="domain" description="60S ribosomal export protein NMD3 SH3" evidence="11">
    <location>
        <begin position="245"/>
        <end position="292"/>
    </location>
</feature>
<evidence type="ECO:0000313" key="13">
    <source>
        <dbReference type="Proteomes" id="UP000007797"/>
    </source>
</evidence>